<name>A0A8T2PWW5_9TELE</name>
<evidence type="ECO:0000256" key="11">
    <source>
        <dbReference type="PROSITE-ProRule" id="PRU00042"/>
    </source>
</evidence>
<keyword evidence="7" id="KW-0805">Transcription regulation</keyword>
<accession>A0A8T2PWW5</accession>
<feature type="region of interest" description="Disordered" evidence="12">
    <location>
        <begin position="243"/>
        <end position="277"/>
    </location>
</feature>
<keyword evidence="3" id="KW-0479">Metal-binding</keyword>
<organism evidence="14 15">
    <name type="scientific">Albula glossodonta</name>
    <name type="common">roundjaw bonefish</name>
    <dbReference type="NCBI Taxonomy" id="121402"/>
    <lineage>
        <taxon>Eukaryota</taxon>
        <taxon>Metazoa</taxon>
        <taxon>Chordata</taxon>
        <taxon>Craniata</taxon>
        <taxon>Vertebrata</taxon>
        <taxon>Euteleostomi</taxon>
        <taxon>Actinopterygii</taxon>
        <taxon>Neopterygii</taxon>
        <taxon>Teleostei</taxon>
        <taxon>Albuliformes</taxon>
        <taxon>Albulidae</taxon>
        <taxon>Albula</taxon>
    </lineage>
</organism>
<feature type="compositionally biased region" description="Basic and acidic residues" evidence="12">
    <location>
        <begin position="258"/>
        <end position="268"/>
    </location>
</feature>
<dbReference type="PROSITE" id="PS50157">
    <property type="entry name" value="ZINC_FINGER_C2H2_2"/>
    <property type="match status" value="3"/>
</dbReference>
<reference evidence="14" key="1">
    <citation type="thesis" date="2021" institute="BYU ScholarsArchive" country="Provo, UT, USA">
        <title>Applications of and Algorithms for Genome Assembly and Genomic Analyses with an Emphasis on Marine Teleosts.</title>
        <authorList>
            <person name="Pickett B.D."/>
        </authorList>
    </citation>
    <scope>NUCLEOTIDE SEQUENCE</scope>
    <source>
        <strain evidence="14">HI-2016</strain>
    </source>
</reference>
<gene>
    <name evidence="14" type="ORF">JZ751_000781</name>
</gene>
<evidence type="ECO:0000256" key="8">
    <source>
        <dbReference type="ARBA" id="ARBA00023125"/>
    </source>
</evidence>
<feature type="compositionally biased region" description="Acidic residues" evidence="12">
    <location>
        <begin position="176"/>
        <end position="193"/>
    </location>
</feature>
<feature type="compositionally biased region" description="Polar residues" evidence="12">
    <location>
        <begin position="431"/>
        <end position="444"/>
    </location>
</feature>
<dbReference type="PROSITE" id="PS00028">
    <property type="entry name" value="ZINC_FINGER_C2H2_1"/>
    <property type="match status" value="3"/>
</dbReference>
<keyword evidence="15" id="KW-1185">Reference proteome</keyword>
<evidence type="ECO:0000256" key="2">
    <source>
        <dbReference type="ARBA" id="ARBA00006991"/>
    </source>
</evidence>
<evidence type="ECO:0000256" key="7">
    <source>
        <dbReference type="ARBA" id="ARBA00023015"/>
    </source>
</evidence>
<dbReference type="PANTHER" id="PTHR24381:SF393">
    <property type="entry name" value="CHROMATIN-LINKED ADAPTOR FOR MSL PROTEINS, ISOFORM B"/>
    <property type="match status" value="1"/>
</dbReference>
<protein>
    <recommendedName>
        <fullName evidence="13">C2H2-type domain-containing protein</fullName>
    </recommendedName>
</protein>
<feature type="region of interest" description="Disordered" evidence="12">
    <location>
        <begin position="431"/>
        <end position="495"/>
    </location>
</feature>
<dbReference type="Proteomes" id="UP000824540">
    <property type="component" value="Unassembled WGS sequence"/>
</dbReference>
<comment type="caution">
    <text evidence="14">The sequence shown here is derived from an EMBL/GenBank/DDBJ whole genome shotgun (WGS) entry which is preliminary data.</text>
</comment>
<evidence type="ECO:0000256" key="5">
    <source>
        <dbReference type="ARBA" id="ARBA00022771"/>
    </source>
</evidence>
<feature type="domain" description="C2H2-type" evidence="13">
    <location>
        <begin position="506"/>
        <end position="533"/>
    </location>
</feature>
<keyword evidence="9" id="KW-0804">Transcription</keyword>
<dbReference type="GO" id="GO:0000981">
    <property type="term" value="F:DNA-binding transcription factor activity, RNA polymerase II-specific"/>
    <property type="evidence" value="ECO:0007669"/>
    <property type="project" value="TreeGrafter"/>
</dbReference>
<comment type="similarity">
    <text evidence="2">Belongs to the krueppel C2H2-type zinc-finger protein family.</text>
</comment>
<feature type="compositionally biased region" description="Basic and acidic residues" evidence="12">
    <location>
        <begin position="446"/>
        <end position="461"/>
    </location>
</feature>
<dbReference type="GO" id="GO:0008270">
    <property type="term" value="F:zinc ion binding"/>
    <property type="evidence" value="ECO:0007669"/>
    <property type="project" value="UniProtKB-KW"/>
</dbReference>
<dbReference type="OrthoDB" id="6077919at2759"/>
<feature type="domain" description="C2H2-type" evidence="13">
    <location>
        <begin position="344"/>
        <end position="371"/>
    </location>
</feature>
<dbReference type="EMBL" id="JAFBMS010000001">
    <property type="protein sequence ID" value="KAG9355937.1"/>
    <property type="molecule type" value="Genomic_DNA"/>
</dbReference>
<keyword evidence="8" id="KW-0238">DNA-binding</keyword>
<keyword evidence="6" id="KW-0862">Zinc</keyword>
<dbReference type="InterPro" id="IPR013087">
    <property type="entry name" value="Znf_C2H2_type"/>
</dbReference>
<evidence type="ECO:0000256" key="4">
    <source>
        <dbReference type="ARBA" id="ARBA00022737"/>
    </source>
</evidence>
<proteinExistence type="inferred from homology"/>
<evidence type="ECO:0000259" key="13">
    <source>
        <dbReference type="PROSITE" id="PS50157"/>
    </source>
</evidence>
<keyword evidence="5 11" id="KW-0863">Zinc-finger</keyword>
<evidence type="ECO:0000256" key="9">
    <source>
        <dbReference type="ARBA" id="ARBA00023163"/>
    </source>
</evidence>
<comment type="subcellular location">
    <subcellularLocation>
        <location evidence="1">Nucleus</location>
    </subcellularLocation>
</comment>
<dbReference type="InterPro" id="IPR036236">
    <property type="entry name" value="Znf_C2H2_sf"/>
</dbReference>
<evidence type="ECO:0000313" key="15">
    <source>
        <dbReference type="Proteomes" id="UP000824540"/>
    </source>
</evidence>
<feature type="region of interest" description="Disordered" evidence="12">
    <location>
        <begin position="588"/>
        <end position="619"/>
    </location>
</feature>
<dbReference type="PANTHER" id="PTHR24381">
    <property type="entry name" value="ZINC FINGER PROTEIN"/>
    <property type="match status" value="1"/>
</dbReference>
<evidence type="ECO:0000256" key="12">
    <source>
        <dbReference type="SAM" id="MobiDB-lite"/>
    </source>
</evidence>
<evidence type="ECO:0000256" key="6">
    <source>
        <dbReference type="ARBA" id="ARBA00022833"/>
    </source>
</evidence>
<keyword evidence="4" id="KW-0677">Repeat</keyword>
<dbReference type="SUPFAM" id="SSF57667">
    <property type="entry name" value="beta-beta-alpha zinc fingers"/>
    <property type="match status" value="3"/>
</dbReference>
<dbReference type="SMART" id="SM00355">
    <property type="entry name" value="ZnF_C2H2"/>
    <property type="match status" value="8"/>
</dbReference>
<evidence type="ECO:0000313" key="14">
    <source>
        <dbReference type="EMBL" id="KAG9355937.1"/>
    </source>
</evidence>
<keyword evidence="10" id="KW-0539">Nucleus</keyword>
<evidence type="ECO:0000256" key="1">
    <source>
        <dbReference type="ARBA" id="ARBA00004123"/>
    </source>
</evidence>
<dbReference type="AlphaFoldDB" id="A0A8T2PWW5"/>
<feature type="region of interest" description="Disordered" evidence="12">
    <location>
        <begin position="176"/>
        <end position="201"/>
    </location>
</feature>
<evidence type="ECO:0000256" key="3">
    <source>
        <dbReference type="ARBA" id="ARBA00022723"/>
    </source>
</evidence>
<sequence>MSHLKDAFQDIQPVTLRLPEESATSRLYCSTAEGMEARVSTLVEAFLVEVYRCRVCQFTSSLKARISTHVAERHDLGRACHPLSCLGKDDNEGLDMEVGVGDGELDSSSSHYGLEDDLHPGAKDSEDHMGLERMSFLLPMYGMLQNISPQSCDIGLSSNSDGSLHVAHTCEVSTLFEEEGEGEDEEESTDFQMEDSSSVELPGPLSCPVGSVGSEVQDEEMAQSAHLMSLGLCRISSIKCLPRSRTPEPSSAIASHQGKRDHSPDQKQPRPALCDARKSSDDMGLSCVLCHMDLASRNLLEVHLKCHDGGRGFRCPRCGWASESWPEMECHWRSHGKRRGGKPHRCHVCTRSFRSAESRDAHQRRHGGRRRARAQCDRCLAWFRSEQEKELHGRCHVQGGFKCLLCGFADHSWDEVHKHMVAQHKDWKASLDQNTSSNVGSQGESDPLRLQELETGPGDRRGQRKKKTRGQTNGDLQDGGGRLGRGRGTEEETVCSTRRVRGQKEFCCSLCDRKFSTKLTMRRHMGIHQGDKPFQCSHCHYSTRLKASLVQHLRVHTDFEGEGLQRSTLAVCPPHNISKILPTHCGLTNRRRRESSAAQLKKKKKKDHPDTLRSRSLRK</sequence>
<dbReference type="Gene3D" id="3.30.160.60">
    <property type="entry name" value="Classic Zinc Finger"/>
    <property type="match status" value="4"/>
</dbReference>
<dbReference type="GO" id="GO:0005634">
    <property type="term" value="C:nucleus"/>
    <property type="evidence" value="ECO:0007669"/>
    <property type="project" value="UniProtKB-SubCell"/>
</dbReference>
<dbReference type="GO" id="GO:0000977">
    <property type="term" value="F:RNA polymerase II transcription regulatory region sequence-specific DNA binding"/>
    <property type="evidence" value="ECO:0007669"/>
    <property type="project" value="TreeGrafter"/>
</dbReference>
<feature type="domain" description="C2H2-type" evidence="13">
    <location>
        <begin position="534"/>
        <end position="561"/>
    </location>
</feature>
<dbReference type="FunFam" id="3.30.160.60:FF:001156">
    <property type="entry name" value="Zinc finger protein 407"/>
    <property type="match status" value="1"/>
</dbReference>
<evidence type="ECO:0000256" key="10">
    <source>
        <dbReference type="ARBA" id="ARBA00023242"/>
    </source>
</evidence>